<evidence type="ECO:0000256" key="4">
    <source>
        <dbReference type="ARBA" id="ARBA00022723"/>
    </source>
</evidence>
<protein>
    <submittedName>
        <fullName evidence="7">Transketolase domain protein</fullName>
    </submittedName>
</protein>
<evidence type="ECO:0000256" key="3">
    <source>
        <dbReference type="ARBA" id="ARBA00022679"/>
    </source>
</evidence>
<comment type="cofactor">
    <cofactor evidence="1">
        <name>thiamine diphosphate</name>
        <dbReference type="ChEBI" id="CHEBI:58937"/>
    </cofactor>
</comment>
<gene>
    <name evidence="7" type="ordered locus">Mvol_0207</name>
</gene>
<proteinExistence type="inferred from homology"/>
<evidence type="ECO:0000259" key="6">
    <source>
        <dbReference type="Pfam" id="PF00456"/>
    </source>
</evidence>
<dbReference type="InParanoid" id="D7DRV7"/>
<name>D7DRV7_METV3</name>
<dbReference type="PROSITE" id="PS00801">
    <property type="entry name" value="TRANSKETOLASE_1"/>
    <property type="match status" value="1"/>
</dbReference>
<dbReference type="AlphaFoldDB" id="D7DRV7"/>
<dbReference type="GO" id="GO:0006082">
    <property type="term" value="P:organic acid metabolic process"/>
    <property type="evidence" value="ECO:0007669"/>
    <property type="project" value="UniProtKB-ARBA"/>
</dbReference>
<sequence length="285" mass="31140">MSENKNTNKNTKTMEQKVQDLTQITKKLRYNIVKMIAKANSGHPGGSLSAIDVVATLYYEVMNQDASNPNMPNRDRFILSKGHACPAVYATLASLNYFSENELWNLRQVGALLQGHPTIEIPGIEANTGSLGQGFSASVGVALGCRLDKYENNVFTLLGDGECQEGQVWEAAMAAHHYKLDNLIAIVDRNKLQIDGCTEDVMCLGDVKAKFDAFGWNTFEIDGHDYKAIIETIETAKALKNGKPTAIVANTIKGKGVSFMENNVGFHGKAPNAEQLEQALNELSN</sequence>
<keyword evidence="8" id="KW-1185">Reference proteome</keyword>
<keyword evidence="3" id="KW-0808">Transferase</keyword>
<dbReference type="HOGENOM" id="CLU_009227_4_1_2"/>
<evidence type="ECO:0000256" key="5">
    <source>
        <dbReference type="ARBA" id="ARBA00023052"/>
    </source>
</evidence>
<keyword evidence="5" id="KW-0786">Thiamine pyrophosphate</keyword>
<feature type="domain" description="Transketolase N-terminal" evidence="6">
    <location>
        <begin position="24"/>
        <end position="279"/>
    </location>
</feature>
<dbReference type="GO" id="GO:0046872">
    <property type="term" value="F:metal ion binding"/>
    <property type="evidence" value="ECO:0007669"/>
    <property type="project" value="UniProtKB-KW"/>
</dbReference>
<dbReference type="FunCoup" id="D7DRV7">
    <property type="interactions" value="131"/>
</dbReference>
<dbReference type="KEGG" id="mvo:Mvol_0207"/>
<evidence type="ECO:0000313" key="7">
    <source>
        <dbReference type="EMBL" id="ADI35867.1"/>
    </source>
</evidence>
<dbReference type="Pfam" id="PF00456">
    <property type="entry name" value="Transketolase_N"/>
    <property type="match status" value="1"/>
</dbReference>
<dbReference type="GO" id="GO:0044272">
    <property type="term" value="P:sulfur compound biosynthetic process"/>
    <property type="evidence" value="ECO:0007669"/>
    <property type="project" value="UniProtKB-ARBA"/>
</dbReference>
<accession>D7DRV7</accession>
<dbReference type="SUPFAM" id="SSF52518">
    <property type="entry name" value="Thiamin diphosphate-binding fold (THDP-binding)"/>
    <property type="match status" value="1"/>
</dbReference>
<dbReference type="eggNOG" id="arCOG01053">
    <property type="taxonomic scope" value="Archaea"/>
</dbReference>
<dbReference type="InterPro" id="IPR005474">
    <property type="entry name" value="Transketolase_N"/>
</dbReference>
<keyword evidence="4" id="KW-0479">Metal-binding</keyword>
<dbReference type="GO" id="GO:0016740">
    <property type="term" value="F:transferase activity"/>
    <property type="evidence" value="ECO:0007669"/>
    <property type="project" value="UniProtKB-KW"/>
</dbReference>
<dbReference type="CDD" id="cd02012">
    <property type="entry name" value="TPP_TK"/>
    <property type="match status" value="1"/>
</dbReference>
<dbReference type="Gene3D" id="3.40.50.970">
    <property type="match status" value="1"/>
</dbReference>
<organism evidence="7 8">
    <name type="scientific">Methanococcus voltae (strain ATCC BAA-1334 / A3)</name>
    <dbReference type="NCBI Taxonomy" id="456320"/>
    <lineage>
        <taxon>Archaea</taxon>
        <taxon>Methanobacteriati</taxon>
        <taxon>Methanobacteriota</taxon>
        <taxon>Methanomada group</taxon>
        <taxon>Methanococci</taxon>
        <taxon>Methanococcales</taxon>
        <taxon>Methanococcaceae</taxon>
        <taxon>Methanococcus</taxon>
    </lineage>
</organism>
<comment type="similarity">
    <text evidence="2">Belongs to the transketolase family.</text>
</comment>
<evidence type="ECO:0000256" key="2">
    <source>
        <dbReference type="ARBA" id="ARBA00007131"/>
    </source>
</evidence>
<dbReference type="STRING" id="456320.Mvol_0207"/>
<evidence type="ECO:0000313" key="8">
    <source>
        <dbReference type="Proteomes" id="UP000007722"/>
    </source>
</evidence>
<dbReference type="InterPro" id="IPR029061">
    <property type="entry name" value="THDP-binding"/>
</dbReference>
<evidence type="ECO:0000256" key="1">
    <source>
        <dbReference type="ARBA" id="ARBA00001964"/>
    </source>
</evidence>
<dbReference type="EMBL" id="CP002057">
    <property type="protein sequence ID" value="ADI35867.1"/>
    <property type="molecule type" value="Genomic_DNA"/>
</dbReference>
<dbReference type="PANTHER" id="PTHR47514">
    <property type="entry name" value="TRANSKETOLASE N-TERMINAL SECTION-RELATED"/>
    <property type="match status" value="1"/>
</dbReference>
<reference evidence="7 8" key="1">
    <citation type="submission" date="2010-05" db="EMBL/GenBank/DDBJ databases">
        <title>Complete sequence of Methanococcus voltae A3.</title>
        <authorList>
            <consortium name="US DOE Joint Genome Institute"/>
            <person name="Lucas S."/>
            <person name="Copeland A."/>
            <person name="Lapidus A."/>
            <person name="Cheng J.-F."/>
            <person name="Bruce D."/>
            <person name="Goodwin L."/>
            <person name="Pitluck S."/>
            <person name="Lowry S."/>
            <person name="Clum A."/>
            <person name="Land M."/>
            <person name="Hauser L."/>
            <person name="Kyrpides N."/>
            <person name="Mikhailova N."/>
            <person name="Whitman W.B."/>
            <person name="Woyke T."/>
        </authorList>
    </citation>
    <scope>NUCLEOTIDE SEQUENCE [LARGE SCALE GENOMIC DNA]</scope>
    <source>
        <strain evidence="8">ATCC BAA-1334 / A3</strain>
    </source>
</reference>
<dbReference type="InterPro" id="IPR049557">
    <property type="entry name" value="Transketolase_CS"/>
</dbReference>
<dbReference type="Proteomes" id="UP000007722">
    <property type="component" value="Chromosome"/>
</dbReference>
<dbReference type="PANTHER" id="PTHR47514:SF1">
    <property type="entry name" value="TRANSKETOLASE N-TERMINAL SECTION-RELATED"/>
    <property type="match status" value="1"/>
</dbReference>